<protein>
    <submittedName>
        <fullName evidence="1">Uncharacterized protein</fullName>
    </submittedName>
</protein>
<dbReference type="RefSeq" id="XP_068137747.1">
    <property type="nucleotide sequence ID" value="XM_068281646.1"/>
</dbReference>
<organism evidence="1 2">
    <name type="scientific">Yarrowia lipolytica</name>
    <name type="common">Candida lipolytica</name>
    <dbReference type="NCBI Taxonomy" id="4952"/>
    <lineage>
        <taxon>Eukaryota</taxon>
        <taxon>Fungi</taxon>
        <taxon>Dikarya</taxon>
        <taxon>Ascomycota</taxon>
        <taxon>Saccharomycotina</taxon>
        <taxon>Dipodascomycetes</taxon>
        <taxon>Dipodascales</taxon>
        <taxon>Dipodascales incertae sedis</taxon>
        <taxon>Yarrowia</taxon>
    </lineage>
</organism>
<dbReference type="AlphaFoldDB" id="A0A1D8N3V1"/>
<evidence type="ECO:0000313" key="2">
    <source>
        <dbReference type="Proteomes" id="UP000182444"/>
    </source>
</evidence>
<dbReference type="Proteomes" id="UP000182444">
    <property type="component" value="Chromosome 1A"/>
</dbReference>
<reference evidence="1 2" key="1">
    <citation type="journal article" date="2016" name="PLoS ONE">
        <title>Sequence Assembly of Yarrowia lipolytica Strain W29/CLIB89 Shows Transposable Element Diversity.</title>
        <authorList>
            <person name="Magnan C."/>
            <person name="Yu J."/>
            <person name="Chang I."/>
            <person name="Jahn E."/>
            <person name="Kanomata Y."/>
            <person name="Wu J."/>
            <person name="Zeller M."/>
            <person name="Oakes M."/>
            <person name="Baldi P."/>
            <person name="Sandmeyer S."/>
        </authorList>
    </citation>
    <scope>NUCLEOTIDE SEQUENCE [LARGE SCALE GENOMIC DNA]</scope>
    <source>
        <strain evidence="2">CLIB89(W29)</strain>
    </source>
</reference>
<gene>
    <name evidence="1" type="ORF">YALI1_A05836g</name>
</gene>
<proteinExistence type="predicted"/>
<dbReference type="VEuPathDB" id="FungiDB:YALI1_A05836g"/>
<dbReference type="GeneID" id="94582308"/>
<name>A0A1D8N3V1_YARLL</name>
<sequence length="162" mass="18485">MRPTIREKIGHDTPPQKTDTRALTAISALFPQLGTFVVFPCLQDSWNYPGRPESGNGPICHPSMDGDVTFEELMELSPFVEFDLQGKRVYSLYPRRTYASQSCFVDDPHKFTNIDCDVELVYQKNKEQDLQNWIVVLFVGDIPPTATFPPLTQTTMKTPIWN</sequence>
<evidence type="ECO:0000313" key="1">
    <source>
        <dbReference type="EMBL" id="AOW00299.1"/>
    </source>
</evidence>
<dbReference type="EMBL" id="CP017553">
    <property type="protein sequence ID" value="AOW00299.1"/>
    <property type="molecule type" value="Genomic_DNA"/>
</dbReference>
<accession>A0A1D8N3V1</accession>